<dbReference type="GO" id="GO:0008233">
    <property type="term" value="F:peptidase activity"/>
    <property type="evidence" value="ECO:0007669"/>
    <property type="project" value="UniProtKB-KW"/>
</dbReference>
<dbReference type="NCBIfam" id="NF008769">
    <property type="entry name" value="PRK11798.2-5"/>
    <property type="match status" value="1"/>
</dbReference>
<feature type="region of interest" description="Disordered" evidence="1">
    <location>
        <begin position="98"/>
        <end position="151"/>
    </location>
</feature>
<dbReference type="SUPFAM" id="SSF101738">
    <property type="entry name" value="SspB-like"/>
    <property type="match status" value="1"/>
</dbReference>
<dbReference type="GO" id="GO:0006508">
    <property type="term" value="P:proteolysis"/>
    <property type="evidence" value="ECO:0007669"/>
    <property type="project" value="UniProtKB-KW"/>
</dbReference>
<protein>
    <submittedName>
        <fullName evidence="2">ClpXP protease specificity-enhancing factor</fullName>
    </submittedName>
</protein>
<evidence type="ECO:0000313" key="2">
    <source>
        <dbReference type="EMBL" id="WEJ62090.1"/>
    </source>
</evidence>
<keyword evidence="3" id="KW-1185">Reference proteome</keyword>
<dbReference type="Proteomes" id="UP001222275">
    <property type="component" value="Chromosome"/>
</dbReference>
<gene>
    <name evidence="2" type="ORF">NR989_08695</name>
</gene>
<reference evidence="2 3" key="1">
    <citation type="submission" date="2022-06" db="EMBL/GenBank/DDBJ databases">
        <title>Thiomicrohabdus sp. nov, an obligately chemolithoautotrophic, sulfur-oxidizing bacterium isolated from beach of Guanyin Mountain. Amoy.</title>
        <authorList>
            <person name="Zhu H."/>
        </authorList>
    </citation>
    <scope>NUCLEOTIDE SEQUENCE [LARGE SCALE GENOMIC DNA]</scope>
    <source>
        <strain evidence="2 3">XGS-01</strain>
    </source>
</reference>
<evidence type="ECO:0000313" key="3">
    <source>
        <dbReference type="Proteomes" id="UP001222275"/>
    </source>
</evidence>
<sequence>MDMISNRPYLIRAIYDWIVDNEWTPHFQIDANYPGTDVPQEFVQDGVIVLNAHPSAVFATSFDNDYFSFKARFQGIERTIHFPPEAVLAVFARENGQGMPFPPEPYPEGFEEDVSDEKKPALKTVESSKDSTEKTVEKAKQKKKPTLSIVK</sequence>
<dbReference type="PANTHER" id="PTHR37486:SF1">
    <property type="entry name" value="STRINGENT STARVATION PROTEIN B"/>
    <property type="match status" value="1"/>
</dbReference>
<dbReference type="Pfam" id="PF04386">
    <property type="entry name" value="SspB"/>
    <property type="match status" value="1"/>
</dbReference>
<keyword evidence="2" id="KW-0645">Protease</keyword>
<evidence type="ECO:0000256" key="1">
    <source>
        <dbReference type="SAM" id="MobiDB-lite"/>
    </source>
</evidence>
<dbReference type="EMBL" id="CP102381">
    <property type="protein sequence ID" value="WEJ62090.1"/>
    <property type="molecule type" value="Genomic_DNA"/>
</dbReference>
<dbReference type="InterPro" id="IPR036760">
    <property type="entry name" value="SspB-like_sf"/>
</dbReference>
<keyword evidence="2" id="KW-0378">Hydrolase</keyword>
<feature type="compositionally biased region" description="Basic and acidic residues" evidence="1">
    <location>
        <begin position="116"/>
        <end position="139"/>
    </location>
</feature>
<accession>A0ABY8C7Z3</accession>
<dbReference type="InterPro" id="IPR007481">
    <property type="entry name" value="SspB"/>
</dbReference>
<dbReference type="Gene3D" id="2.30.30.220">
    <property type="entry name" value="SspB-like"/>
    <property type="match status" value="1"/>
</dbReference>
<proteinExistence type="predicted"/>
<dbReference type="RefSeq" id="WP_275594347.1">
    <property type="nucleotide sequence ID" value="NZ_CP102381.1"/>
</dbReference>
<dbReference type="PIRSF" id="PIRSF005276">
    <property type="entry name" value="SspB"/>
    <property type="match status" value="1"/>
</dbReference>
<organism evidence="2 3">
    <name type="scientific">Thiomicrorhabdus lithotrophica</name>
    <dbReference type="NCBI Taxonomy" id="2949997"/>
    <lineage>
        <taxon>Bacteria</taxon>
        <taxon>Pseudomonadati</taxon>
        <taxon>Pseudomonadota</taxon>
        <taxon>Gammaproteobacteria</taxon>
        <taxon>Thiotrichales</taxon>
        <taxon>Piscirickettsiaceae</taxon>
        <taxon>Thiomicrorhabdus</taxon>
    </lineage>
</organism>
<name>A0ABY8C7Z3_9GAMM</name>
<dbReference type="PANTHER" id="PTHR37486">
    <property type="entry name" value="STRINGENT STARVATION PROTEIN B"/>
    <property type="match status" value="1"/>
</dbReference>